<evidence type="ECO:0000256" key="1">
    <source>
        <dbReference type="SAM" id="MobiDB-lite"/>
    </source>
</evidence>
<reference evidence="2" key="2">
    <citation type="submission" date="2025-08" db="UniProtKB">
        <authorList>
            <consortium name="Ensembl"/>
        </authorList>
    </citation>
    <scope>IDENTIFICATION</scope>
</reference>
<reference evidence="2" key="3">
    <citation type="submission" date="2025-09" db="UniProtKB">
        <authorList>
            <consortium name="Ensembl"/>
        </authorList>
    </citation>
    <scope>IDENTIFICATION</scope>
</reference>
<evidence type="ECO:0000313" key="3">
    <source>
        <dbReference type="Proteomes" id="UP000007754"/>
    </source>
</evidence>
<sequence length="310" mass="32777">MVWVERDLEKSCSSPLGHLPLSKAAPSPVQPGLGHLQGWETWALLLGFTGRVWGCQTWADTDELLALPGLREWDPLQASIPEGMQLLPRSSPSRMPWLSHLVPLCAVDAAPLPAPLGVPVDLALVAAAVAAGAAPGRALVHVLAAPEGLVEVEARGTDALEAAQGVVAGGRAAGGGAGALVQGAPHRYRRHPIGTGCTPQVQEAPHRYRVHPIGTGGTPQVQGNSRGYRVHPIGTGGTPQVQGAPHRYRVHSVGTGYTPQVQNAPHRYRTPPRRSVVQTLLELPSGLRLFREPQGSSPRSSLEPQPHLRS</sequence>
<dbReference type="InParanoid" id="A0A674GV31"/>
<accession>A0A674GV31</accession>
<name>A0A674GV31_TAEGU</name>
<keyword evidence="3" id="KW-1185">Reference proteome</keyword>
<feature type="compositionally biased region" description="Polar residues" evidence="1">
    <location>
        <begin position="294"/>
        <end position="303"/>
    </location>
</feature>
<evidence type="ECO:0000313" key="2">
    <source>
        <dbReference type="Ensembl" id="ENSTGUP00000026268.1"/>
    </source>
</evidence>
<organism evidence="2 3">
    <name type="scientific">Taeniopygia guttata</name>
    <name type="common">Zebra finch</name>
    <name type="synonym">Poephila guttata</name>
    <dbReference type="NCBI Taxonomy" id="59729"/>
    <lineage>
        <taxon>Eukaryota</taxon>
        <taxon>Metazoa</taxon>
        <taxon>Chordata</taxon>
        <taxon>Craniata</taxon>
        <taxon>Vertebrata</taxon>
        <taxon>Euteleostomi</taxon>
        <taxon>Archelosauria</taxon>
        <taxon>Archosauria</taxon>
        <taxon>Dinosauria</taxon>
        <taxon>Saurischia</taxon>
        <taxon>Theropoda</taxon>
        <taxon>Coelurosauria</taxon>
        <taxon>Aves</taxon>
        <taxon>Neognathae</taxon>
        <taxon>Neoaves</taxon>
        <taxon>Telluraves</taxon>
        <taxon>Australaves</taxon>
        <taxon>Passeriformes</taxon>
        <taxon>Passeroidea</taxon>
        <taxon>Estrildidae</taxon>
        <taxon>Estrildinae</taxon>
        <taxon>Taeniopygia</taxon>
    </lineage>
</organism>
<proteinExistence type="predicted"/>
<feature type="region of interest" description="Disordered" evidence="1">
    <location>
        <begin position="287"/>
        <end position="310"/>
    </location>
</feature>
<protein>
    <submittedName>
        <fullName evidence="2">Uncharacterized protein</fullName>
    </submittedName>
</protein>
<reference evidence="2 3" key="1">
    <citation type="journal article" date="2010" name="Nature">
        <title>The genome of a songbird.</title>
        <authorList>
            <person name="Warren W.C."/>
            <person name="Clayton D.F."/>
            <person name="Ellegren H."/>
            <person name="Arnold A.P."/>
            <person name="Hillier L.W."/>
            <person name="Kunstner A."/>
            <person name="Searle S."/>
            <person name="White S."/>
            <person name="Vilella A.J."/>
            <person name="Fairley S."/>
            <person name="Heger A."/>
            <person name="Kong L."/>
            <person name="Ponting C.P."/>
            <person name="Jarvis E.D."/>
            <person name="Mello C.V."/>
            <person name="Minx P."/>
            <person name="Lovell P."/>
            <person name="Velho T.A."/>
            <person name="Ferris M."/>
            <person name="Balakrishnan C.N."/>
            <person name="Sinha S."/>
            <person name="Blatti C."/>
            <person name="London S.E."/>
            <person name="Li Y."/>
            <person name="Lin Y.C."/>
            <person name="George J."/>
            <person name="Sweedler J."/>
            <person name="Southey B."/>
            <person name="Gunaratne P."/>
            <person name="Watson M."/>
            <person name="Nam K."/>
            <person name="Backstrom N."/>
            <person name="Smeds L."/>
            <person name="Nabholz B."/>
            <person name="Itoh Y."/>
            <person name="Whitney O."/>
            <person name="Pfenning A.R."/>
            <person name="Howard J."/>
            <person name="Volker M."/>
            <person name="Skinner B.M."/>
            <person name="Griffin D.K."/>
            <person name="Ye L."/>
            <person name="McLaren W.M."/>
            <person name="Flicek P."/>
            <person name="Quesada V."/>
            <person name="Velasco G."/>
            <person name="Lopez-Otin C."/>
            <person name="Puente X.S."/>
            <person name="Olender T."/>
            <person name="Lancet D."/>
            <person name="Smit A.F."/>
            <person name="Hubley R."/>
            <person name="Konkel M.K."/>
            <person name="Walker J.A."/>
            <person name="Batzer M.A."/>
            <person name="Gu W."/>
            <person name="Pollock D.D."/>
            <person name="Chen L."/>
            <person name="Cheng Z."/>
            <person name="Eichler E.E."/>
            <person name="Stapley J."/>
            <person name="Slate J."/>
            <person name="Ekblom R."/>
            <person name="Birkhead T."/>
            <person name="Burke T."/>
            <person name="Burt D."/>
            <person name="Scharff C."/>
            <person name="Adam I."/>
            <person name="Richard H."/>
            <person name="Sultan M."/>
            <person name="Soldatov A."/>
            <person name="Lehrach H."/>
            <person name="Edwards S.V."/>
            <person name="Yang S.P."/>
            <person name="Li X."/>
            <person name="Graves T."/>
            <person name="Fulton L."/>
            <person name="Nelson J."/>
            <person name="Chinwalla A."/>
            <person name="Hou S."/>
            <person name="Mardis E.R."/>
            <person name="Wilson R.K."/>
        </authorList>
    </citation>
    <scope>NUCLEOTIDE SEQUENCE [LARGE SCALE GENOMIC DNA]</scope>
</reference>
<dbReference type="AlphaFoldDB" id="A0A674GV31"/>
<dbReference type="Proteomes" id="UP000007754">
    <property type="component" value="Chromosome 28"/>
</dbReference>
<dbReference type="Ensembl" id="ENSTGUT00000038625.1">
    <property type="protein sequence ID" value="ENSTGUP00000026268.1"/>
    <property type="gene ID" value="ENSTGUG00000022997.1"/>
</dbReference>